<reference evidence="4" key="1">
    <citation type="submission" date="2020-08" db="EMBL/GenBank/DDBJ databases">
        <title>Genome public.</title>
        <authorList>
            <person name="Liu C."/>
            <person name="Sun Q."/>
        </authorList>
    </citation>
    <scope>NUCLEOTIDE SEQUENCE</scope>
    <source>
        <strain evidence="4">BX21</strain>
    </source>
</reference>
<feature type="signal peptide" evidence="2">
    <location>
        <begin position="1"/>
        <end position="20"/>
    </location>
</feature>
<sequence>MKKYISILLTLIMVLTFAVACSPKNSPNDDVNPPSENPEDSGNNEDEEDVPTESKEVTLYFANKKYADTADESLEKLIGEKRNIKYSDISLEEAIIAELMKGPEDEDNLYTEIPPTAKLIDVKVEDSLASVNFASEGMNGGSMQEAFTINQIVASLLELDNIDKVQFLLDGEKTESLMGHYGIDQPFDEVTF</sequence>
<evidence type="ECO:0000256" key="2">
    <source>
        <dbReference type="SAM" id="SignalP"/>
    </source>
</evidence>
<gene>
    <name evidence="4" type="ORF">H8707_01785</name>
</gene>
<dbReference type="PROSITE" id="PS51257">
    <property type="entry name" value="PROKAR_LIPOPROTEIN"/>
    <property type="match status" value="1"/>
</dbReference>
<feature type="compositionally biased region" description="Acidic residues" evidence="1">
    <location>
        <begin position="37"/>
        <end position="51"/>
    </location>
</feature>
<feature type="domain" description="GerMN" evidence="3">
    <location>
        <begin position="92"/>
        <end position="178"/>
    </location>
</feature>
<evidence type="ECO:0000259" key="3">
    <source>
        <dbReference type="SMART" id="SM00909"/>
    </source>
</evidence>
<dbReference type="SMART" id="SM00909">
    <property type="entry name" value="Germane"/>
    <property type="match status" value="1"/>
</dbReference>
<evidence type="ECO:0000313" key="5">
    <source>
        <dbReference type="Proteomes" id="UP000601171"/>
    </source>
</evidence>
<feature type="region of interest" description="Disordered" evidence="1">
    <location>
        <begin position="24"/>
        <end position="54"/>
    </location>
</feature>
<accession>A0A926EUU1</accession>
<name>A0A926EUU1_9FIRM</name>
<evidence type="ECO:0000256" key="1">
    <source>
        <dbReference type="SAM" id="MobiDB-lite"/>
    </source>
</evidence>
<dbReference type="Pfam" id="PF10646">
    <property type="entry name" value="Germane"/>
    <property type="match status" value="1"/>
</dbReference>
<keyword evidence="5" id="KW-1185">Reference proteome</keyword>
<protein>
    <submittedName>
        <fullName evidence="4">GerMN domain-containing protein</fullName>
    </submittedName>
</protein>
<comment type="caution">
    <text evidence="4">The sequence shown here is derived from an EMBL/GenBank/DDBJ whole genome shotgun (WGS) entry which is preliminary data.</text>
</comment>
<feature type="chain" id="PRO_5037681445" evidence="2">
    <location>
        <begin position="21"/>
        <end position="192"/>
    </location>
</feature>
<proteinExistence type="predicted"/>
<keyword evidence="2" id="KW-0732">Signal</keyword>
<dbReference type="RefSeq" id="WP_262428442.1">
    <property type="nucleotide sequence ID" value="NZ_JACRTG010000005.1"/>
</dbReference>
<organism evidence="4 5">
    <name type="scientific">Paratissierella segnis</name>
    <dbReference type="NCBI Taxonomy" id="2763679"/>
    <lineage>
        <taxon>Bacteria</taxon>
        <taxon>Bacillati</taxon>
        <taxon>Bacillota</taxon>
        <taxon>Tissierellia</taxon>
        <taxon>Tissierellales</taxon>
        <taxon>Tissierellaceae</taxon>
        <taxon>Paratissierella</taxon>
    </lineage>
</organism>
<dbReference type="Proteomes" id="UP000601171">
    <property type="component" value="Unassembled WGS sequence"/>
</dbReference>
<dbReference type="AlphaFoldDB" id="A0A926EUU1"/>
<dbReference type="EMBL" id="JACRTG010000005">
    <property type="protein sequence ID" value="MBC8586972.1"/>
    <property type="molecule type" value="Genomic_DNA"/>
</dbReference>
<dbReference type="InterPro" id="IPR019606">
    <property type="entry name" value="GerMN"/>
</dbReference>
<evidence type="ECO:0000313" key="4">
    <source>
        <dbReference type="EMBL" id="MBC8586972.1"/>
    </source>
</evidence>